<dbReference type="PANTHER" id="PTHR31658">
    <property type="entry name" value="CONSERVED OLIGOMERIC GOLGI COMPLEX SUBUNIT 1"/>
    <property type="match status" value="1"/>
</dbReference>
<dbReference type="Proteomes" id="UP001140172">
    <property type="component" value="Unassembled WGS sequence"/>
</dbReference>
<keyword evidence="4" id="KW-0813">Transport</keyword>
<evidence type="ECO:0000256" key="6">
    <source>
        <dbReference type="ARBA" id="ARBA00023034"/>
    </source>
</evidence>
<comment type="subcellular location">
    <subcellularLocation>
        <location evidence="1">Golgi apparatus membrane</location>
        <topology evidence="1">Peripheral membrane protein</topology>
    </subcellularLocation>
</comment>
<dbReference type="GO" id="GO:0017119">
    <property type="term" value="C:Golgi transport complex"/>
    <property type="evidence" value="ECO:0007669"/>
    <property type="project" value="InterPro"/>
</dbReference>
<comment type="similarity">
    <text evidence="2">Belongs to the COG1 family.</text>
</comment>
<evidence type="ECO:0000313" key="9">
    <source>
        <dbReference type="EMBL" id="KAJ2781663.1"/>
    </source>
</evidence>
<feature type="region of interest" description="Disordered" evidence="8">
    <location>
        <begin position="1"/>
        <end position="58"/>
    </location>
</feature>
<keyword evidence="10" id="KW-1185">Reference proteome</keyword>
<keyword evidence="5" id="KW-0653">Protein transport</keyword>
<accession>A0A9W8HE75</accession>
<evidence type="ECO:0000256" key="5">
    <source>
        <dbReference type="ARBA" id="ARBA00022927"/>
    </source>
</evidence>
<evidence type="ECO:0000256" key="7">
    <source>
        <dbReference type="ARBA" id="ARBA00023136"/>
    </source>
</evidence>
<dbReference type="PANTHER" id="PTHR31658:SF0">
    <property type="entry name" value="CONSERVED OLIGOMERIC GOLGI COMPLEX SUBUNIT 1"/>
    <property type="match status" value="1"/>
</dbReference>
<dbReference type="GO" id="GO:0006891">
    <property type="term" value="P:intra-Golgi vesicle-mediated transport"/>
    <property type="evidence" value="ECO:0007669"/>
    <property type="project" value="InterPro"/>
</dbReference>
<evidence type="ECO:0000256" key="8">
    <source>
        <dbReference type="SAM" id="MobiDB-lite"/>
    </source>
</evidence>
<evidence type="ECO:0000256" key="2">
    <source>
        <dbReference type="ARBA" id="ARBA00006653"/>
    </source>
</evidence>
<name>A0A9W8HE75_9FUNG</name>
<feature type="compositionally biased region" description="Acidic residues" evidence="8">
    <location>
        <begin position="49"/>
        <end position="58"/>
    </location>
</feature>
<organism evidence="9 10">
    <name type="scientific">Coemansia interrupta</name>
    <dbReference type="NCBI Taxonomy" id="1126814"/>
    <lineage>
        <taxon>Eukaryota</taxon>
        <taxon>Fungi</taxon>
        <taxon>Fungi incertae sedis</taxon>
        <taxon>Zoopagomycota</taxon>
        <taxon>Kickxellomycotina</taxon>
        <taxon>Kickxellomycetes</taxon>
        <taxon>Kickxellales</taxon>
        <taxon>Kickxellaceae</taxon>
        <taxon>Coemansia</taxon>
    </lineage>
</organism>
<dbReference type="EMBL" id="JANBUM010000202">
    <property type="protein sequence ID" value="KAJ2781663.1"/>
    <property type="molecule type" value="Genomic_DNA"/>
</dbReference>
<dbReference type="OrthoDB" id="46189at2759"/>
<evidence type="ECO:0000256" key="1">
    <source>
        <dbReference type="ARBA" id="ARBA00004395"/>
    </source>
</evidence>
<keyword evidence="7" id="KW-0472">Membrane</keyword>
<dbReference type="GO" id="GO:0000139">
    <property type="term" value="C:Golgi membrane"/>
    <property type="evidence" value="ECO:0007669"/>
    <property type="project" value="UniProtKB-SubCell"/>
</dbReference>
<sequence length="954" mass="98916">MSSWLQTRLFSRGRTAGTATPQPDAAESAAHSTDDDADDSPDSSSSGSEDSEPDAVPDDAELADVDGLFARHSVAEVRAYAQRLQRLMARERRRMRRVAAAHYPALADAADAVVRMDALSAAASLRLSRAHAMLDQAAQPAARYAPAAEPSAAAAAHDGTRDALYALAAQVKVLVDTAELVWKALAARRYVHASLVYLLAREIHGRLDASEQAAAAFPVAARVWAAVAPLGGQIAGRARQQLAAAEDAGAEASLSAVCCLALLEDVDAEVAGAEFLAHRGAALWPLLARIEAAGDAAALGRELCELLGRVRLILADYVVIFGVPAAAAEEDAAYASWAAATLAGICADAELPLHPALRVLWDDAAAAEDSSPPPPLSARRSEMQALRARRRKSSVAGAMLSAAALPAPAAAGAFNTGRPADSIAASSNVIVARHLPAAVARYCPPLVRLLDVQAPAPADALAEADEDGALPPPRLAQCLGDARVLARELAAHVQPVVARSARQSLRLWWANAARRVQDGVARAVQRRVRAVGDATRAAAELVAWEADAAAERRWARGLAWTQRVAGNALLCDVPAHALYASLVEPQLRGRARRLQHAEVERALALVDAFVAGPADVCAGHLPWQHPVADAGTLDAVARDVRGSLDFLPPGARQLRDAVDAGLAHAWDAAQAWWAQLSGAQAQAEALACAEHFAQQWAAVAARLQALASSSGEDDAACLRGAWAAVALAHVARRVLASDAAHVHAGFAQAGVTAEALVGGLQAAAGRLRLPWLRALARQTAQAWAARFDALYYRVPAGLRGDAAATRRDVVRAWRLAGGRGGAGGYAALRRLAVDPRGPRKPSPAARRVGVALCAAVQAVGGLGALARGARAAVGEALAGELSRAVALAVASPAVGVLAEWDAEQLAADARFVLCELLCVPAHAADACVSELLAALAAAEARATPPRALIGCPSS</sequence>
<protein>
    <recommendedName>
        <fullName evidence="3">Conserved oligomeric Golgi complex subunit 1</fullName>
    </recommendedName>
</protein>
<dbReference type="InterPro" id="IPR033370">
    <property type="entry name" value="COG1"/>
</dbReference>
<keyword evidence="6" id="KW-0333">Golgi apparatus</keyword>
<evidence type="ECO:0000256" key="3">
    <source>
        <dbReference type="ARBA" id="ARBA00020978"/>
    </source>
</evidence>
<dbReference type="GO" id="GO:0015031">
    <property type="term" value="P:protein transport"/>
    <property type="evidence" value="ECO:0007669"/>
    <property type="project" value="UniProtKB-KW"/>
</dbReference>
<reference evidence="9" key="1">
    <citation type="submission" date="2022-07" db="EMBL/GenBank/DDBJ databases">
        <title>Phylogenomic reconstructions and comparative analyses of Kickxellomycotina fungi.</title>
        <authorList>
            <person name="Reynolds N.K."/>
            <person name="Stajich J.E."/>
            <person name="Barry K."/>
            <person name="Grigoriev I.V."/>
            <person name="Crous P."/>
            <person name="Smith M.E."/>
        </authorList>
    </citation>
    <scope>NUCLEOTIDE SEQUENCE</scope>
    <source>
        <strain evidence="9">BCRC 34489</strain>
    </source>
</reference>
<proteinExistence type="inferred from homology"/>
<evidence type="ECO:0000313" key="10">
    <source>
        <dbReference type="Proteomes" id="UP001140172"/>
    </source>
</evidence>
<comment type="caution">
    <text evidence="9">The sequence shown here is derived from an EMBL/GenBank/DDBJ whole genome shotgun (WGS) entry which is preliminary data.</text>
</comment>
<dbReference type="AlphaFoldDB" id="A0A9W8HE75"/>
<gene>
    <name evidence="9" type="ORF">GGI15_003160</name>
</gene>
<evidence type="ECO:0000256" key="4">
    <source>
        <dbReference type="ARBA" id="ARBA00022448"/>
    </source>
</evidence>